<sequence>MFQDAVVVASANTTTDIFNEVRGKVLRHRADFLIGELALFEGEDIDDEGKSLAPPVDTRVRLKWELNEEELPVWPLSVAEEREDMEGLPSFDAWVANL</sequence>
<protein>
    <submittedName>
        <fullName evidence="1">Uncharacterized protein</fullName>
    </submittedName>
</protein>
<accession>A0AAV5KQY6</accession>
<proteinExistence type="predicted"/>
<reference evidence="1 2" key="1">
    <citation type="journal article" date="2021" name="Commun. Biol.">
        <title>The genome of Shorea leprosula (Dipterocarpaceae) highlights the ecological relevance of drought in aseasonal tropical rainforests.</title>
        <authorList>
            <person name="Ng K.K.S."/>
            <person name="Kobayashi M.J."/>
            <person name="Fawcett J.A."/>
            <person name="Hatakeyama M."/>
            <person name="Paape T."/>
            <person name="Ng C.H."/>
            <person name="Ang C.C."/>
            <person name="Tnah L.H."/>
            <person name="Lee C.T."/>
            <person name="Nishiyama T."/>
            <person name="Sese J."/>
            <person name="O'Brien M.J."/>
            <person name="Copetti D."/>
            <person name="Mohd Noor M.I."/>
            <person name="Ong R.C."/>
            <person name="Putra M."/>
            <person name="Sireger I.Z."/>
            <person name="Indrioko S."/>
            <person name="Kosugi Y."/>
            <person name="Izuno A."/>
            <person name="Isagi Y."/>
            <person name="Lee S.L."/>
            <person name="Shimizu K.K."/>
        </authorList>
    </citation>
    <scope>NUCLEOTIDE SEQUENCE [LARGE SCALE GENOMIC DNA]</scope>
    <source>
        <strain evidence="1">214</strain>
    </source>
</reference>
<name>A0AAV5KQY6_9ROSI</name>
<comment type="caution">
    <text evidence="1">The sequence shown here is derived from an EMBL/GenBank/DDBJ whole genome shotgun (WGS) entry which is preliminary data.</text>
</comment>
<dbReference type="EMBL" id="BPVZ01000073">
    <property type="protein sequence ID" value="GKV26888.1"/>
    <property type="molecule type" value="Genomic_DNA"/>
</dbReference>
<gene>
    <name evidence="1" type="ORF">SLEP1_g36102</name>
</gene>
<evidence type="ECO:0000313" key="2">
    <source>
        <dbReference type="Proteomes" id="UP001054252"/>
    </source>
</evidence>
<evidence type="ECO:0000313" key="1">
    <source>
        <dbReference type="EMBL" id="GKV26888.1"/>
    </source>
</evidence>
<keyword evidence="2" id="KW-1185">Reference proteome</keyword>
<organism evidence="1 2">
    <name type="scientific">Rubroshorea leprosula</name>
    <dbReference type="NCBI Taxonomy" id="152421"/>
    <lineage>
        <taxon>Eukaryota</taxon>
        <taxon>Viridiplantae</taxon>
        <taxon>Streptophyta</taxon>
        <taxon>Embryophyta</taxon>
        <taxon>Tracheophyta</taxon>
        <taxon>Spermatophyta</taxon>
        <taxon>Magnoliopsida</taxon>
        <taxon>eudicotyledons</taxon>
        <taxon>Gunneridae</taxon>
        <taxon>Pentapetalae</taxon>
        <taxon>rosids</taxon>
        <taxon>malvids</taxon>
        <taxon>Malvales</taxon>
        <taxon>Dipterocarpaceae</taxon>
        <taxon>Rubroshorea</taxon>
    </lineage>
</organism>
<dbReference type="AlphaFoldDB" id="A0AAV5KQY6"/>
<dbReference type="Proteomes" id="UP001054252">
    <property type="component" value="Unassembled WGS sequence"/>
</dbReference>